<dbReference type="GO" id="GO:0016491">
    <property type="term" value="F:oxidoreductase activity"/>
    <property type="evidence" value="ECO:0007669"/>
    <property type="project" value="UniProtKB-KW"/>
</dbReference>
<comment type="caution">
    <text evidence="2">The sequence shown here is derived from an EMBL/GenBank/DDBJ whole genome shotgun (WGS) entry which is preliminary data.</text>
</comment>
<dbReference type="SUPFAM" id="SSF52218">
    <property type="entry name" value="Flavoproteins"/>
    <property type="match status" value="1"/>
</dbReference>
<reference evidence="2 3" key="1">
    <citation type="submission" date="2023-03" db="EMBL/GenBank/DDBJ databases">
        <title>Strain YYF002 represents a novel species in the genus Winogradskyella isolated from seawater.</title>
        <authorList>
            <person name="Fu Z.-Y."/>
        </authorList>
    </citation>
    <scope>NUCLEOTIDE SEQUENCE [LARGE SCALE GENOMIC DNA]</scope>
    <source>
        <strain evidence="2 3">YYF002</strain>
    </source>
</reference>
<accession>A0ABT6G0L4</accession>
<name>A0ABT6G0L4_9FLAO</name>
<dbReference type="InterPro" id="IPR029039">
    <property type="entry name" value="Flavoprotein-like_sf"/>
</dbReference>
<evidence type="ECO:0000313" key="3">
    <source>
        <dbReference type="Proteomes" id="UP001529085"/>
    </source>
</evidence>
<dbReference type="PANTHER" id="PTHR30543">
    <property type="entry name" value="CHROMATE REDUCTASE"/>
    <property type="match status" value="1"/>
</dbReference>
<protein>
    <submittedName>
        <fullName evidence="2">NAD(P)H-dependent oxidoreductase</fullName>
        <ecNumber evidence="2">1.-.-.-</ecNumber>
    </submittedName>
</protein>
<dbReference type="EMBL" id="JARSBN010000003">
    <property type="protein sequence ID" value="MDG4715485.1"/>
    <property type="molecule type" value="Genomic_DNA"/>
</dbReference>
<dbReference type="PANTHER" id="PTHR30543:SF21">
    <property type="entry name" value="NAD(P)H-DEPENDENT FMN REDUCTASE LOT6"/>
    <property type="match status" value="1"/>
</dbReference>
<dbReference type="InterPro" id="IPR050712">
    <property type="entry name" value="NAD(P)H-dep_reductase"/>
</dbReference>
<dbReference type="EC" id="1.-.-.-" evidence="2"/>
<dbReference type="InterPro" id="IPR005025">
    <property type="entry name" value="FMN_Rdtase-like_dom"/>
</dbReference>
<keyword evidence="2" id="KW-0560">Oxidoreductase</keyword>
<dbReference type="RefSeq" id="WP_278004943.1">
    <property type="nucleotide sequence ID" value="NZ_JARSBN010000003.1"/>
</dbReference>
<dbReference type="Gene3D" id="3.40.50.360">
    <property type="match status" value="1"/>
</dbReference>
<keyword evidence="3" id="KW-1185">Reference proteome</keyword>
<sequence length="177" mass="19608">MKNILAFAGSNSSTSINKQLAKYASSLLNDVEVNLIDLNDFEAPMFGVDLESDLDEAPESAHRLLNLIKESDGIVLSLAEHNGVYATVFKNLFDWMTRIEGNFLFKKPMLLMATSPGARGGQTVLTIAEARFPWHDGNIVATYSLPSFDANFENGKITNKELNNELLEQVEKLQKAL</sequence>
<evidence type="ECO:0000259" key="1">
    <source>
        <dbReference type="Pfam" id="PF03358"/>
    </source>
</evidence>
<dbReference type="Pfam" id="PF03358">
    <property type="entry name" value="FMN_red"/>
    <property type="match status" value="1"/>
</dbReference>
<organism evidence="2 3">
    <name type="scientific">Winogradskyella marincola</name>
    <dbReference type="NCBI Taxonomy" id="3037795"/>
    <lineage>
        <taxon>Bacteria</taxon>
        <taxon>Pseudomonadati</taxon>
        <taxon>Bacteroidota</taxon>
        <taxon>Flavobacteriia</taxon>
        <taxon>Flavobacteriales</taxon>
        <taxon>Flavobacteriaceae</taxon>
        <taxon>Winogradskyella</taxon>
    </lineage>
</organism>
<gene>
    <name evidence="2" type="ORF">P7122_06370</name>
</gene>
<proteinExistence type="predicted"/>
<dbReference type="Proteomes" id="UP001529085">
    <property type="component" value="Unassembled WGS sequence"/>
</dbReference>
<feature type="domain" description="NADPH-dependent FMN reductase-like" evidence="1">
    <location>
        <begin position="3"/>
        <end position="140"/>
    </location>
</feature>
<evidence type="ECO:0000313" key="2">
    <source>
        <dbReference type="EMBL" id="MDG4715485.1"/>
    </source>
</evidence>